<dbReference type="AlphaFoldDB" id="U2F943"/>
<dbReference type="Proteomes" id="UP000003861">
    <property type="component" value="Unassembled WGS sequence"/>
</dbReference>
<gene>
    <name evidence="1" type="ORF">HLRTI_001321</name>
</gene>
<protein>
    <submittedName>
        <fullName evidence="1">Uncharacterized protein</fullName>
    </submittedName>
</protein>
<sequence length="129" mass="13568">MVATTDAAGTEAETVTVELSVFHDDAENTWNVGTNTSPAELADTVQTALQGVVADIESELNESLDRPDVRASCDVHGDGGSVTISADGSVVDVDVVDWEDALEGLAVDGYPRAVYVQREDDDVTVSVIQ</sequence>
<dbReference type="EMBL" id="AFNT02000012">
    <property type="protein sequence ID" value="ERJ06615.1"/>
    <property type="molecule type" value="Genomic_DNA"/>
</dbReference>
<organism evidence="1 2">
    <name type="scientific">Halorhabdus tiamatea SARL4B</name>
    <dbReference type="NCBI Taxonomy" id="1033806"/>
    <lineage>
        <taxon>Archaea</taxon>
        <taxon>Methanobacteriati</taxon>
        <taxon>Methanobacteriota</taxon>
        <taxon>Stenosarchaea group</taxon>
        <taxon>Halobacteria</taxon>
        <taxon>Halobacteriales</taxon>
        <taxon>Haloarculaceae</taxon>
        <taxon>Halorhabdus</taxon>
    </lineage>
</organism>
<evidence type="ECO:0000313" key="2">
    <source>
        <dbReference type="Proteomes" id="UP000003861"/>
    </source>
</evidence>
<comment type="caution">
    <text evidence="1">The sequence shown here is derived from an EMBL/GenBank/DDBJ whole genome shotgun (WGS) entry which is preliminary data.</text>
</comment>
<name>U2F943_9EURY</name>
<proteinExistence type="predicted"/>
<dbReference type="GeneID" id="23798581"/>
<reference evidence="1 2" key="2">
    <citation type="journal article" date="2013" name="PLoS ONE">
        <title>INDIGO - INtegrated Data Warehouse of MIcrobial GenOmes with Examples from the Red Sea Extremophiles.</title>
        <authorList>
            <person name="Alam I."/>
            <person name="Antunes A."/>
            <person name="Kamau A.A."/>
            <person name="Ba Alawi W."/>
            <person name="Kalkatawi M."/>
            <person name="Stingl U."/>
            <person name="Bajic V.B."/>
        </authorList>
    </citation>
    <scope>NUCLEOTIDE SEQUENCE [LARGE SCALE GENOMIC DNA]</scope>
    <source>
        <strain evidence="1 2">SARL4B</strain>
    </source>
</reference>
<accession>U2F943</accession>
<reference evidence="1 2" key="1">
    <citation type="journal article" date="2011" name="J. Bacteriol.">
        <title>Genome sequence of Halorhabdus tiamatea, the first archaeon isolated from a deep-sea anoxic brine lake.</title>
        <authorList>
            <person name="Antunes A."/>
            <person name="Alam I."/>
            <person name="Bajic V.B."/>
            <person name="Stingl U."/>
        </authorList>
    </citation>
    <scope>NUCLEOTIDE SEQUENCE [LARGE SCALE GENOMIC DNA]</scope>
    <source>
        <strain evidence="1 2">SARL4B</strain>
    </source>
</reference>
<dbReference type="RefSeq" id="WP_008525178.1">
    <property type="nucleotide sequence ID" value="NC_021921.1"/>
</dbReference>
<evidence type="ECO:0000313" key="1">
    <source>
        <dbReference type="EMBL" id="ERJ06615.1"/>
    </source>
</evidence>